<dbReference type="EMBL" id="LSRX01000915">
    <property type="protein sequence ID" value="OLP86444.1"/>
    <property type="molecule type" value="Genomic_DNA"/>
</dbReference>
<dbReference type="PANTHER" id="PTHR24413">
    <property type="entry name" value="SPECKLE-TYPE POZ PROTEIN"/>
    <property type="match status" value="1"/>
</dbReference>
<keyword evidence="1" id="KW-0175">Coiled coil</keyword>
<evidence type="ECO:0000313" key="4">
    <source>
        <dbReference type="EMBL" id="OLP86444.1"/>
    </source>
</evidence>
<dbReference type="Proteomes" id="UP000186817">
    <property type="component" value="Unassembled WGS sequence"/>
</dbReference>
<sequence>MVRMSAEELRAEIEATRRRAEAAEAKLPELEAETEQARERLRLREELDAMRKREDAACQRNHEERWARHDIEEEGPQSEPQPGPPSRPPVMEAGGGGTKFDNFVAKSERVWRIEGFSWVPCVLEQLRQNVVESDLLLPIRFHYSPWASYLCDQHHGSLAIVVSTHERLAIRYRIYIKAGNGEFVQWGETCDVVHCGNTLVQEYWSEPQSVIGAYGPDVHWPGHAPASVGIFGLSHQELLQSEWVQNDTLTVKFELEVRRHVMPEWQPLSLSAQVPEPTMSEDTLALFEEGKCSDVRFMVQDEVIQAHSQVLCARSEVFSKQLTAGMLESTSKVIVIEDCDVVTFKAFLQFLYTDRLPDGHELLRSATSSGSGNESGGPRLSQIQALLAVSHKYQVKRLQLWCEAKLSEEIDTSQVCAILCQAHLLQAKQLEKACLEFIKDHPGQVLTLPAYVDLVKKWPQIGLKVHLFSAGVSEAEAQNAIDALEKPQHQDPEQETEAKHSFEMVSQSLADETWIPVLGHSGNEEIKFAKAAMEKAKKSQADQARIKAESEKDLQQTKISMEQDRKSLSDVTMDCKQEAADYQEETKSRGLELEALAAAKAALAESSGLSFLQLVSKSNIKSSEDLKHFEVVHMLRNLGQKLGDHQLVLLSRRMDGMLRTESGADVFSKIKTMITDMITTMKENLQAEATKKAYCDKEMGEAAEKKAGKEADLDDVSTKIDATASKSASLFLHMVKERVCRRQLSPARDAQLGVLAIKSELTTLAETQANMTALRQEDVPFRLFAGAPELLGGVTVSAETSLFKTKELGWEEPETVTGMEGVKSALKALRDFYKNSGIKVTSGERQGAAGGVIGRLEDVEADMAMSLSQMRAAEKTAQMNYERDTQDMKLEKTQKEKDIDYKTAEAQRLDSELTELNSDQESMQTEMGAILEFTKVFAESLCCLSRMFFAMSVG</sequence>
<evidence type="ECO:0000256" key="1">
    <source>
        <dbReference type="SAM" id="Coils"/>
    </source>
</evidence>
<protein>
    <submittedName>
        <fullName evidence="4">BTB/POZ and MATH domain-containing protein 3</fullName>
    </submittedName>
</protein>
<comment type="caution">
    <text evidence="4">The sequence shown here is derived from an EMBL/GenBank/DDBJ whole genome shotgun (WGS) entry which is preliminary data.</text>
</comment>
<accession>A0A1Q9CU30</accession>
<feature type="region of interest" description="Disordered" evidence="2">
    <location>
        <begin position="543"/>
        <end position="569"/>
    </location>
</feature>
<dbReference type="Gene3D" id="3.30.710.10">
    <property type="entry name" value="Potassium Channel Kv1.1, Chain A"/>
    <property type="match status" value="1"/>
</dbReference>
<evidence type="ECO:0000313" key="5">
    <source>
        <dbReference type="Proteomes" id="UP000186817"/>
    </source>
</evidence>
<evidence type="ECO:0000256" key="2">
    <source>
        <dbReference type="SAM" id="MobiDB-lite"/>
    </source>
</evidence>
<feature type="coiled-coil region" evidence="1">
    <location>
        <begin position="3"/>
        <end position="47"/>
    </location>
</feature>
<feature type="compositionally biased region" description="Pro residues" evidence="2">
    <location>
        <begin position="79"/>
        <end position="88"/>
    </location>
</feature>
<dbReference type="InterPro" id="IPR011333">
    <property type="entry name" value="SKP1/BTB/POZ_sf"/>
</dbReference>
<evidence type="ECO:0000259" key="3">
    <source>
        <dbReference type="PROSITE" id="PS50097"/>
    </source>
</evidence>
<name>A0A1Q9CU30_SYMMI</name>
<feature type="region of interest" description="Disordered" evidence="2">
    <location>
        <begin position="52"/>
        <end position="98"/>
    </location>
</feature>
<dbReference type="AlphaFoldDB" id="A0A1Q9CU30"/>
<organism evidence="4 5">
    <name type="scientific">Symbiodinium microadriaticum</name>
    <name type="common">Dinoflagellate</name>
    <name type="synonym">Zooxanthella microadriatica</name>
    <dbReference type="NCBI Taxonomy" id="2951"/>
    <lineage>
        <taxon>Eukaryota</taxon>
        <taxon>Sar</taxon>
        <taxon>Alveolata</taxon>
        <taxon>Dinophyceae</taxon>
        <taxon>Suessiales</taxon>
        <taxon>Symbiodiniaceae</taxon>
        <taxon>Symbiodinium</taxon>
    </lineage>
</organism>
<gene>
    <name evidence="4" type="primary">BPM3</name>
    <name evidence="4" type="ORF">AK812_SmicGene32440</name>
</gene>
<feature type="compositionally biased region" description="Basic and acidic residues" evidence="2">
    <location>
        <begin position="52"/>
        <end position="71"/>
    </location>
</feature>
<dbReference type="PROSITE" id="PS50097">
    <property type="entry name" value="BTB"/>
    <property type="match status" value="1"/>
</dbReference>
<dbReference type="InterPro" id="IPR000210">
    <property type="entry name" value="BTB/POZ_dom"/>
</dbReference>
<reference evidence="4 5" key="1">
    <citation type="submission" date="2016-02" db="EMBL/GenBank/DDBJ databases">
        <title>Genome analysis of coral dinoflagellate symbionts highlights evolutionary adaptations to a symbiotic lifestyle.</title>
        <authorList>
            <person name="Aranda M."/>
            <person name="Li Y."/>
            <person name="Liew Y.J."/>
            <person name="Baumgarten S."/>
            <person name="Simakov O."/>
            <person name="Wilson M."/>
            <person name="Piel J."/>
            <person name="Ashoor H."/>
            <person name="Bougouffa S."/>
            <person name="Bajic V.B."/>
            <person name="Ryu T."/>
            <person name="Ravasi T."/>
            <person name="Bayer T."/>
            <person name="Micklem G."/>
            <person name="Kim H."/>
            <person name="Bhak J."/>
            <person name="Lajeunesse T.C."/>
            <person name="Voolstra C.R."/>
        </authorList>
    </citation>
    <scope>NUCLEOTIDE SEQUENCE [LARGE SCALE GENOMIC DNA]</scope>
    <source>
        <strain evidence="4 5">CCMP2467</strain>
    </source>
</reference>
<dbReference type="OrthoDB" id="447207at2759"/>
<dbReference type="SUPFAM" id="SSF54695">
    <property type="entry name" value="POZ domain"/>
    <property type="match status" value="1"/>
</dbReference>
<dbReference type="Pfam" id="PF00651">
    <property type="entry name" value="BTB"/>
    <property type="match status" value="1"/>
</dbReference>
<dbReference type="SMART" id="SM00225">
    <property type="entry name" value="BTB"/>
    <property type="match status" value="1"/>
</dbReference>
<feature type="domain" description="BTB" evidence="3">
    <location>
        <begin position="293"/>
        <end position="360"/>
    </location>
</feature>
<keyword evidence="5" id="KW-1185">Reference proteome</keyword>
<proteinExistence type="predicted"/>